<feature type="region of interest" description="Disordered" evidence="4">
    <location>
        <begin position="402"/>
        <end position="425"/>
    </location>
</feature>
<proteinExistence type="inferred from homology"/>
<dbReference type="PANTHER" id="PTHR30061">
    <property type="entry name" value="MALTOSE-BINDING PERIPLASMIC PROTEIN"/>
    <property type="match status" value="1"/>
</dbReference>
<evidence type="ECO:0008006" key="7">
    <source>
        <dbReference type="Google" id="ProtNLM"/>
    </source>
</evidence>
<dbReference type="GO" id="GO:0042956">
    <property type="term" value="P:maltodextrin transmembrane transport"/>
    <property type="evidence" value="ECO:0007669"/>
    <property type="project" value="TreeGrafter"/>
</dbReference>
<dbReference type="Gene3D" id="3.40.190.10">
    <property type="entry name" value="Periplasmic binding protein-like II"/>
    <property type="match status" value="1"/>
</dbReference>
<keyword evidence="3" id="KW-0732">Signal</keyword>
<dbReference type="Pfam" id="PF01547">
    <property type="entry name" value="SBP_bac_1"/>
    <property type="match status" value="1"/>
</dbReference>
<comment type="similarity">
    <text evidence="1">Belongs to the bacterial solute-binding protein 1 family.</text>
</comment>
<evidence type="ECO:0000313" key="6">
    <source>
        <dbReference type="Proteomes" id="UP000075683"/>
    </source>
</evidence>
<dbReference type="PANTHER" id="PTHR30061:SF50">
    <property type="entry name" value="MALTOSE_MALTODEXTRIN-BINDING PERIPLASMIC PROTEIN"/>
    <property type="match status" value="1"/>
</dbReference>
<dbReference type="OrthoDB" id="9782846at2"/>
<dbReference type="STRING" id="301148.B4135_1434"/>
<dbReference type="GO" id="GO:1901982">
    <property type="term" value="F:maltose binding"/>
    <property type="evidence" value="ECO:0007669"/>
    <property type="project" value="TreeGrafter"/>
</dbReference>
<dbReference type="InterPro" id="IPR006059">
    <property type="entry name" value="SBP"/>
</dbReference>
<dbReference type="RefSeq" id="WP_061568128.1">
    <property type="nucleotide sequence ID" value="NZ_LQYT01000013.1"/>
</dbReference>
<dbReference type="GO" id="GO:0015768">
    <property type="term" value="P:maltose transport"/>
    <property type="evidence" value="ECO:0007669"/>
    <property type="project" value="TreeGrafter"/>
</dbReference>
<dbReference type="SUPFAM" id="SSF53850">
    <property type="entry name" value="Periplasmic binding protein-like II"/>
    <property type="match status" value="1"/>
</dbReference>
<protein>
    <recommendedName>
        <fullName evidence="7">ABC transporter substrate-binding protein</fullName>
    </recommendedName>
</protein>
<gene>
    <name evidence="5" type="ORF">B4135_1434</name>
</gene>
<evidence type="ECO:0000256" key="3">
    <source>
        <dbReference type="ARBA" id="ARBA00022729"/>
    </source>
</evidence>
<keyword evidence="2" id="KW-0813">Transport</keyword>
<comment type="caution">
    <text evidence="5">The sequence shown here is derived from an EMBL/GenBank/DDBJ whole genome shotgun (WGS) entry which is preliminary data.</text>
</comment>
<evidence type="ECO:0000256" key="2">
    <source>
        <dbReference type="ARBA" id="ARBA00022448"/>
    </source>
</evidence>
<sequence length="425" mass="47531">MKKKWLGVFLAVLLVLTLFSGCSSKKSSSEENSGGELKGELTVWIHPFVEGDLKAKQTEIFNNMAKSFNEKYPKVKVKFEEIPWANREQKILTALASNQGPDVFYIIPDMMAQFAEKGVLTPITDLLGDDWDKEDFAQTTLDSVTYKGEIYGLPILREVQTYFYNTKILKEIGGDPNHLPTTWDEFNELAKKAVEKGYFARTFEGGNTPNATLYPLIWQAGGDIIDKDGNVVINQPEGVKALELIQDWYKNGYIPKDSINSLDHFTPFVENKILAAWGTGVTVNLMKERGFTDFVVGPPLKDKETATFGTTGMFVVAANSKNKEAAAQLIKEMTSTEHAKAFNELTKYIPARLSALSIYDNDPVMKQLSEYVQYARPGVIHPVARTVIPKIQAEMQAMMEGKKTPKQAADDMAKAIEEEKEKEGL</sequence>
<evidence type="ECO:0000313" key="5">
    <source>
        <dbReference type="EMBL" id="KYD22089.1"/>
    </source>
</evidence>
<dbReference type="GO" id="GO:0055052">
    <property type="term" value="C:ATP-binding cassette (ABC) transporter complex, substrate-binding subunit-containing"/>
    <property type="evidence" value="ECO:0007669"/>
    <property type="project" value="TreeGrafter"/>
</dbReference>
<name>A0A150MCV8_9BACI</name>
<dbReference type="CDD" id="cd13585">
    <property type="entry name" value="PBP2_TMBP_like"/>
    <property type="match status" value="1"/>
</dbReference>
<dbReference type="PATRIC" id="fig|301148.3.peg.843"/>
<accession>A0A150MCV8</accession>
<evidence type="ECO:0000256" key="4">
    <source>
        <dbReference type="SAM" id="MobiDB-lite"/>
    </source>
</evidence>
<dbReference type="PROSITE" id="PS51257">
    <property type="entry name" value="PROKAR_LIPOPROTEIN"/>
    <property type="match status" value="1"/>
</dbReference>
<dbReference type="AlphaFoldDB" id="A0A150MCV8"/>
<reference evidence="5 6" key="1">
    <citation type="submission" date="2016-01" db="EMBL/GenBank/DDBJ databases">
        <title>Draft Genome Sequences of Seven Thermophilic Sporeformers Isolated from Foods.</title>
        <authorList>
            <person name="Berendsen E.M."/>
            <person name="Wells-Bennik M.H."/>
            <person name="Krawcyk A.O."/>
            <person name="De Jong A."/>
            <person name="Holsappel S."/>
            <person name="Eijlander R.T."/>
            <person name="Kuipers O.P."/>
        </authorList>
    </citation>
    <scope>NUCLEOTIDE SEQUENCE [LARGE SCALE GENOMIC DNA]</scope>
    <source>
        <strain evidence="5 6">B4135</strain>
    </source>
</reference>
<dbReference type="Proteomes" id="UP000075683">
    <property type="component" value="Unassembled WGS sequence"/>
</dbReference>
<organism evidence="5 6">
    <name type="scientific">Caldibacillus debilis</name>
    <dbReference type="NCBI Taxonomy" id="301148"/>
    <lineage>
        <taxon>Bacteria</taxon>
        <taxon>Bacillati</taxon>
        <taxon>Bacillota</taxon>
        <taxon>Bacilli</taxon>
        <taxon>Bacillales</taxon>
        <taxon>Bacillaceae</taxon>
        <taxon>Caldibacillus</taxon>
    </lineage>
</organism>
<evidence type="ECO:0000256" key="1">
    <source>
        <dbReference type="ARBA" id="ARBA00008520"/>
    </source>
</evidence>
<dbReference type="EMBL" id="LQYT01000013">
    <property type="protein sequence ID" value="KYD22089.1"/>
    <property type="molecule type" value="Genomic_DNA"/>
</dbReference>